<gene>
    <name evidence="2" type="ORF">QMA06_02220</name>
</gene>
<dbReference type="EMBL" id="JASDDK010000001">
    <property type="protein sequence ID" value="MDN3491520.1"/>
    <property type="molecule type" value="Genomic_DNA"/>
</dbReference>
<evidence type="ECO:0000256" key="1">
    <source>
        <dbReference type="SAM" id="SignalP"/>
    </source>
</evidence>
<name>A0ABT7ZR83_9FLAO</name>
<dbReference type="Pfam" id="PF14054">
    <property type="entry name" value="DUF4249"/>
    <property type="match status" value="1"/>
</dbReference>
<evidence type="ECO:0000313" key="2">
    <source>
        <dbReference type="EMBL" id="MDN3491520.1"/>
    </source>
</evidence>
<accession>A0ABT7ZR83</accession>
<dbReference type="RefSeq" id="WP_290205219.1">
    <property type="nucleotide sequence ID" value="NZ_JASDDK010000001.1"/>
</dbReference>
<proteinExistence type="predicted"/>
<keyword evidence="1" id="KW-0732">Signal</keyword>
<comment type="caution">
    <text evidence="2">The sequence shown here is derived from an EMBL/GenBank/DDBJ whole genome shotgun (WGS) entry which is preliminary data.</text>
</comment>
<feature type="signal peptide" evidence="1">
    <location>
        <begin position="1"/>
        <end position="20"/>
    </location>
</feature>
<keyword evidence="3" id="KW-1185">Reference proteome</keyword>
<organism evidence="2 3">
    <name type="scientific">Winogradskyella bathintestinalis</name>
    <dbReference type="NCBI Taxonomy" id="3035208"/>
    <lineage>
        <taxon>Bacteria</taxon>
        <taxon>Pseudomonadati</taxon>
        <taxon>Bacteroidota</taxon>
        <taxon>Flavobacteriia</taxon>
        <taxon>Flavobacteriales</taxon>
        <taxon>Flavobacteriaceae</taxon>
        <taxon>Winogradskyella</taxon>
    </lineage>
</organism>
<dbReference type="InterPro" id="IPR025345">
    <property type="entry name" value="DUF4249"/>
</dbReference>
<protein>
    <submittedName>
        <fullName evidence="2">DUF4249 domain-containing protein</fullName>
    </submittedName>
</protein>
<dbReference type="Proteomes" id="UP001231197">
    <property type="component" value="Unassembled WGS sequence"/>
</dbReference>
<sequence length="282" mass="31970">MTNYIKLTFVLVLLSFTSCSDVIDVEVPTATERLNIEASIDWQKGTTGNEQTIILSTSTPYFDTTIDNTVVGASVKVTNIDSGTEYIFTDQNNGTYTISNFTPVFNNTFTLEVLYNNEVYTATETMIAVPAINRAEQSLEGGFDDEVLDVTIYWDDPEAEENFYFSKFDYQELLFPNLDTGSDEFSNGNEMDEFFERDKEDDDGNSTEFLPGDTVEISLYGISERYYNYLSLLLDQYYGGGNPFSSIPAELRGNCINVTNSENYAFGYFRLSEYDTLTYTFE</sequence>
<evidence type="ECO:0000313" key="3">
    <source>
        <dbReference type="Proteomes" id="UP001231197"/>
    </source>
</evidence>
<reference evidence="2 3" key="1">
    <citation type="journal article" date="2023" name="Int. J. Syst. Evol. Microbiol.">
        <title>Winogradskyella bathintestinalis sp. nov., isolated from the intestine of the deep-sea loosejaw dragonfish, Malacosteus niger.</title>
        <authorList>
            <person name="Uniacke-Lowe S."/>
            <person name="Johnson C.N."/>
            <person name="Stanton C."/>
            <person name="Hill C."/>
            <person name="Ross P."/>
        </authorList>
    </citation>
    <scope>NUCLEOTIDE SEQUENCE [LARGE SCALE GENOMIC DNA]</scope>
    <source>
        <strain evidence="2 3">APC 3343</strain>
    </source>
</reference>
<feature type="chain" id="PRO_5047138495" evidence="1">
    <location>
        <begin position="21"/>
        <end position="282"/>
    </location>
</feature>
<dbReference type="PROSITE" id="PS51257">
    <property type="entry name" value="PROKAR_LIPOPROTEIN"/>
    <property type="match status" value="1"/>
</dbReference>